<gene>
    <name evidence="1" type="ORF">ALEPTO_LOCUS9290</name>
</gene>
<dbReference type="InterPro" id="IPR036910">
    <property type="entry name" value="HMG_box_dom_sf"/>
</dbReference>
<dbReference type="SUPFAM" id="SSF47095">
    <property type="entry name" value="HMG-box"/>
    <property type="match status" value="1"/>
</dbReference>
<name>A0A9N9DBP4_9GLOM</name>
<dbReference type="Gene3D" id="1.10.30.10">
    <property type="entry name" value="High mobility group box domain"/>
    <property type="match status" value="1"/>
</dbReference>
<proteinExistence type="predicted"/>
<comment type="caution">
    <text evidence="1">The sequence shown here is derived from an EMBL/GenBank/DDBJ whole genome shotgun (WGS) entry which is preliminary data.</text>
</comment>
<evidence type="ECO:0000313" key="1">
    <source>
        <dbReference type="EMBL" id="CAG8629297.1"/>
    </source>
</evidence>
<reference evidence="1" key="1">
    <citation type="submission" date="2021-06" db="EMBL/GenBank/DDBJ databases">
        <authorList>
            <person name="Kallberg Y."/>
            <person name="Tangrot J."/>
            <person name="Rosling A."/>
        </authorList>
    </citation>
    <scope>NUCLEOTIDE SEQUENCE</scope>
    <source>
        <strain evidence="1">FL130A</strain>
    </source>
</reference>
<protein>
    <submittedName>
        <fullName evidence="1">7535_t:CDS:1</fullName>
    </submittedName>
</protein>
<evidence type="ECO:0000313" key="2">
    <source>
        <dbReference type="Proteomes" id="UP000789508"/>
    </source>
</evidence>
<dbReference type="AlphaFoldDB" id="A0A9N9DBP4"/>
<sequence length="301" mass="34853">MISNTNVKRDISELIFRHNITSPIFPPNITVDELMANSLAKLRDNGKISKVPNAFMAYRMTLQKEIPRNKFCPTMGELSSIAGRLWENEPFFVKNYYRELAHQAKEGFEAHWMTINYVDNASKIVVSDSSSKKHFETIKNNDKQEPTNNISHIELYSNEIPYFSQLNHINDYNGKIEINLSDLERMNTTENTFPINFLAKDKDESATLTTNYLSLSTFSSSSNQDIEMNINNQNEHIDNIFDNNSDPSTLDTHFYSLFYSDNNNYDSYQQAQDFSFEDKRAENLVSSLTHESSHDFRNVTE</sequence>
<keyword evidence="2" id="KW-1185">Reference proteome</keyword>
<dbReference type="EMBL" id="CAJVPS010006858">
    <property type="protein sequence ID" value="CAG8629297.1"/>
    <property type="molecule type" value="Genomic_DNA"/>
</dbReference>
<accession>A0A9N9DBP4</accession>
<dbReference type="OrthoDB" id="2343545at2759"/>
<organism evidence="1 2">
    <name type="scientific">Ambispora leptoticha</name>
    <dbReference type="NCBI Taxonomy" id="144679"/>
    <lineage>
        <taxon>Eukaryota</taxon>
        <taxon>Fungi</taxon>
        <taxon>Fungi incertae sedis</taxon>
        <taxon>Mucoromycota</taxon>
        <taxon>Glomeromycotina</taxon>
        <taxon>Glomeromycetes</taxon>
        <taxon>Archaeosporales</taxon>
        <taxon>Ambisporaceae</taxon>
        <taxon>Ambispora</taxon>
    </lineage>
</organism>
<dbReference type="Proteomes" id="UP000789508">
    <property type="component" value="Unassembled WGS sequence"/>
</dbReference>